<dbReference type="RefSeq" id="WP_369777460.1">
    <property type="nucleotide sequence ID" value="NZ_CP165727.1"/>
</dbReference>
<proteinExistence type="predicted"/>
<accession>A0AB39XZG2</accession>
<evidence type="ECO:0000313" key="2">
    <source>
        <dbReference type="EMBL" id="XDV63230.1"/>
    </source>
</evidence>
<feature type="region of interest" description="Disordered" evidence="1">
    <location>
        <begin position="1"/>
        <end position="27"/>
    </location>
</feature>
<evidence type="ECO:0000256" key="1">
    <source>
        <dbReference type="SAM" id="MobiDB-lite"/>
    </source>
</evidence>
<gene>
    <name evidence="2" type="ORF">AB5J51_09945</name>
</gene>
<dbReference type="EMBL" id="CP165727">
    <property type="protein sequence ID" value="XDV63230.1"/>
    <property type="molecule type" value="Genomic_DNA"/>
</dbReference>
<feature type="compositionally biased region" description="Pro residues" evidence="1">
    <location>
        <begin position="10"/>
        <end position="23"/>
    </location>
</feature>
<dbReference type="AlphaFoldDB" id="A0AB39XZG2"/>
<protein>
    <submittedName>
        <fullName evidence="2">Uncharacterized protein</fullName>
    </submittedName>
</protein>
<reference evidence="2" key="1">
    <citation type="submission" date="2024-08" db="EMBL/GenBank/DDBJ databases">
        <authorList>
            <person name="Yu S.T."/>
        </authorList>
    </citation>
    <scope>NUCLEOTIDE SEQUENCE</scope>
    <source>
        <strain evidence="2">R33</strain>
    </source>
</reference>
<sequence length="472" mass="50395">MTISEGTAAPAPPAGPPTAPPATPSATADGGIDRLDAFDGLFLRAEHLGRMQDYARELALAVGAAGGPGVVEGYEVSVQDGTLRVGGGLAVSPEGRPLRSERLVTLPLTGLKPGLDGFWWVEVAPDSRPYGDAPVQGGYCDDPCAGTGTTRRPYVSEGVRIRLTEGTERGLDNQLPASRRNFLASRIFAAERTAHSPWPYGTGSAHLPLSWTPPSASPGLPKTVRLAVLLRDPGRPDGWEVDIWAARRDRAAAPPYRYWQSRLGMRPWDAYTAQILQFQDQLVQVLGAAQAPAADLGALLEQLALIGEEQFLKSHTKDQLGQEVARLITGLGEGALIRPAAAGAGPYTLEQLGIAELPPAGYLPFTPEPEQRAAVGGIRALLGQQVDLRYCSCALADVAQAVEEAQHRDRIRLAEPVGVDVLLPVDDRQVPVGNWVAFVRREQRHCYDPGGGSDRRGGESAVNAESEETDEK</sequence>
<feature type="compositionally biased region" description="Basic and acidic residues" evidence="1">
    <location>
        <begin position="447"/>
        <end position="458"/>
    </location>
</feature>
<feature type="region of interest" description="Disordered" evidence="1">
    <location>
        <begin position="447"/>
        <end position="472"/>
    </location>
</feature>
<organism evidence="2">
    <name type="scientific">Streptomyces sp. R33</name>
    <dbReference type="NCBI Taxonomy" id="3238629"/>
    <lineage>
        <taxon>Bacteria</taxon>
        <taxon>Bacillati</taxon>
        <taxon>Actinomycetota</taxon>
        <taxon>Actinomycetes</taxon>
        <taxon>Kitasatosporales</taxon>
        <taxon>Streptomycetaceae</taxon>
        <taxon>Streptomyces</taxon>
    </lineage>
</organism>
<name>A0AB39XZG2_9ACTN</name>